<protein>
    <submittedName>
        <fullName evidence="2">Uncharacterized protein</fullName>
    </submittedName>
</protein>
<organism evidence="2 3">
    <name type="scientific">Orchesella dallaii</name>
    <dbReference type="NCBI Taxonomy" id="48710"/>
    <lineage>
        <taxon>Eukaryota</taxon>
        <taxon>Metazoa</taxon>
        <taxon>Ecdysozoa</taxon>
        <taxon>Arthropoda</taxon>
        <taxon>Hexapoda</taxon>
        <taxon>Collembola</taxon>
        <taxon>Entomobryomorpha</taxon>
        <taxon>Entomobryoidea</taxon>
        <taxon>Orchesellidae</taxon>
        <taxon>Orchesellinae</taxon>
        <taxon>Orchesella</taxon>
    </lineage>
</organism>
<feature type="transmembrane region" description="Helical" evidence="1">
    <location>
        <begin position="12"/>
        <end position="33"/>
    </location>
</feature>
<proteinExistence type="predicted"/>
<keyword evidence="1" id="KW-1133">Transmembrane helix</keyword>
<keyword evidence="1" id="KW-0812">Transmembrane</keyword>
<name>A0ABP1QMM1_9HEXA</name>
<sequence length="99" mass="11253">MVSPNQAIPLKLVQVGVSLCRFFSSPLTTFLLVNSILIRNLHYIYLSGGWKMKLSIVGENRTRLLFNNDISKTLPGNGKPRKKCHATQDIFSLVFSFRR</sequence>
<dbReference type="Proteomes" id="UP001642540">
    <property type="component" value="Unassembled WGS sequence"/>
</dbReference>
<evidence type="ECO:0000313" key="3">
    <source>
        <dbReference type="Proteomes" id="UP001642540"/>
    </source>
</evidence>
<evidence type="ECO:0000313" key="2">
    <source>
        <dbReference type="EMBL" id="CAL8108813.1"/>
    </source>
</evidence>
<comment type="caution">
    <text evidence="2">The sequence shown here is derived from an EMBL/GenBank/DDBJ whole genome shotgun (WGS) entry which is preliminary data.</text>
</comment>
<evidence type="ECO:0000256" key="1">
    <source>
        <dbReference type="SAM" id="Phobius"/>
    </source>
</evidence>
<gene>
    <name evidence="2" type="ORF">ODALV1_LOCUS13097</name>
</gene>
<reference evidence="2 3" key="1">
    <citation type="submission" date="2024-08" db="EMBL/GenBank/DDBJ databases">
        <authorList>
            <person name="Cucini C."/>
            <person name="Frati F."/>
        </authorList>
    </citation>
    <scope>NUCLEOTIDE SEQUENCE [LARGE SCALE GENOMIC DNA]</scope>
</reference>
<keyword evidence="1" id="KW-0472">Membrane</keyword>
<accession>A0ABP1QMM1</accession>
<dbReference type="EMBL" id="CAXLJM020000040">
    <property type="protein sequence ID" value="CAL8108813.1"/>
    <property type="molecule type" value="Genomic_DNA"/>
</dbReference>
<keyword evidence="3" id="KW-1185">Reference proteome</keyword>